<evidence type="ECO:0000313" key="1">
    <source>
        <dbReference type="EMBL" id="MBK1870158.1"/>
    </source>
</evidence>
<organism evidence="1 2">
    <name type="scientific">Taklimakanibacter albus</name>
    <dbReference type="NCBI Taxonomy" id="2800327"/>
    <lineage>
        <taxon>Bacteria</taxon>
        <taxon>Pseudomonadati</taxon>
        <taxon>Pseudomonadota</taxon>
        <taxon>Alphaproteobacteria</taxon>
        <taxon>Hyphomicrobiales</taxon>
        <taxon>Aestuariivirgaceae</taxon>
        <taxon>Taklimakanibacter</taxon>
    </lineage>
</organism>
<gene>
    <name evidence="1" type="ORF">JHL16_27590</name>
</gene>
<evidence type="ECO:0000313" key="2">
    <source>
        <dbReference type="Proteomes" id="UP000616151"/>
    </source>
</evidence>
<dbReference type="Proteomes" id="UP000616151">
    <property type="component" value="Unassembled WGS sequence"/>
</dbReference>
<reference evidence="1" key="1">
    <citation type="submission" date="2021-01" db="EMBL/GenBank/DDBJ databases">
        <authorList>
            <person name="Sun Q."/>
        </authorList>
    </citation>
    <scope>NUCLEOTIDE SEQUENCE</scope>
    <source>
        <strain evidence="1">YIM B02566</strain>
    </source>
</reference>
<keyword evidence="2" id="KW-1185">Reference proteome</keyword>
<accession>A0ACC5RCP7</accession>
<sequence length="335" mass="34661">MRPGPRNLITDVAGLKVGNAENWLALTGTTVILPDEPAVAAIEIGGGAPGSRETAALDAANLIETVHGLVLSGGSVFGLDAASSVVIELAKRGVGFTFGNQPVPCPVVPSAILFDIMNGGAKWPDDQPPYRELGLAALQAAKHDFEIGNKGAGLGAIAGRLKGGLGSASSRWRDYTVGAIVAVNSVGSCVIPGTSRLWARDMALGLEMGPDTSREGARPQASPLEDSKFDPKPLQNTTIAVVATDATLSRIEAKRFAIMARDGLGRAIHPIHTPFDGDTVFALSTGKKPLPEQHALGVAALGSIAADTLTRAIGRALWAAESTGGFPGYREKHRL</sequence>
<proteinExistence type="predicted"/>
<comment type="caution">
    <text evidence="1">The sequence shown here is derived from an EMBL/GenBank/DDBJ whole genome shotgun (WGS) entry which is preliminary data.</text>
</comment>
<dbReference type="EMBL" id="JAENHL010000008">
    <property type="protein sequence ID" value="MBK1870158.1"/>
    <property type="molecule type" value="Genomic_DNA"/>
</dbReference>
<name>A0ACC5RCP7_9HYPH</name>
<protein>
    <submittedName>
        <fullName evidence="1">P1 family peptidase</fullName>
    </submittedName>
</protein>